<dbReference type="OrthoDB" id="5043642at2759"/>
<evidence type="ECO:0000313" key="6">
    <source>
        <dbReference type="EMBL" id="PPQ73953.1"/>
    </source>
</evidence>
<dbReference type="SUPFAM" id="SSF55729">
    <property type="entry name" value="Acyl-CoA N-acyltransferases (Nat)"/>
    <property type="match status" value="1"/>
</dbReference>
<feature type="domain" description="N-acetyltransferase" evidence="5">
    <location>
        <begin position="124"/>
        <end position="213"/>
    </location>
</feature>
<keyword evidence="7" id="KW-1185">Reference proteome</keyword>
<gene>
    <name evidence="6" type="ORF">CVT24_012542</name>
</gene>
<keyword evidence="3" id="KW-0012">Acyltransferase</keyword>
<dbReference type="GO" id="GO:0008080">
    <property type="term" value="F:N-acetyltransferase activity"/>
    <property type="evidence" value="ECO:0007669"/>
    <property type="project" value="InterPro"/>
</dbReference>
<evidence type="ECO:0000313" key="7">
    <source>
        <dbReference type="Proteomes" id="UP000284842"/>
    </source>
</evidence>
<dbReference type="InterPro" id="IPR000182">
    <property type="entry name" value="GNAT_dom"/>
</dbReference>
<dbReference type="Gene3D" id="3.40.630.30">
    <property type="match status" value="1"/>
</dbReference>
<protein>
    <recommendedName>
        <fullName evidence="5">N-acetyltransferase domain-containing protein</fullName>
    </recommendedName>
</protein>
<evidence type="ECO:0000256" key="1">
    <source>
        <dbReference type="ARBA" id="ARBA00009342"/>
    </source>
</evidence>
<evidence type="ECO:0000256" key="2">
    <source>
        <dbReference type="ARBA" id="ARBA00022679"/>
    </source>
</evidence>
<keyword evidence="2" id="KW-0808">Transferase</keyword>
<dbReference type="Proteomes" id="UP000284842">
    <property type="component" value="Unassembled WGS sequence"/>
</dbReference>
<dbReference type="PANTHER" id="PTHR13256">
    <property type="entry name" value="N-ACETYLTRANSFERASE 9"/>
    <property type="match status" value="1"/>
</dbReference>
<accession>A0A409W619</accession>
<dbReference type="InterPro" id="IPR016181">
    <property type="entry name" value="Acyl_CoA_acyltransferase"/>
</dbReference>
<proteinExistence type="inferred from homology"/>
<evidence type="ECO:0000256" key="4">
    <source>
        <dbReference type="SAM" id="MobiDB-lite"/>
    </source>
</evidence>
<dbReference type="PANTHER" id="PTHR13256:SF16">
    <property type="entry name" value="ALPHA_BETA-TUBULIN-N-ACETYLTRANSFERASE 9"/>
    <property type="match status" value="1"/>
</dbReference>
<comment type="similarity">
    <text evidence="1">Belongs to the acetyltransferase family. GNAT subfamily.</text>
</comment>
<name>A0A409W619_9AGAR</name>
<dbReference type="InParanoid" id="A0A409W619"/>
<comment type="caution">
    <text evidence="6">The sequence shown here is derived from an EMBL/GenBank/DDBJ whole genome shotgun (WGS) entry which is preliminary data.</text>
</comment>
<feature type="region of interest" description="Disordered" evidence="4">
    <location>
        <begin position="95"/>
        <end position="127"/>
    </location>
</feature>
<dbReference type="EMBL" id="NHTK01005785">
    <property type="protein sequence ID" value="PPQ73953.1"/>
    <property type="molecule type" value="Genomic_DNA"/>
</dbReference>
<dbReference type="Pfam" id="PF13302">
    <property type="entry name" value="Acetyltransf_3"/>
    <property type="match status" value="1"/>
</dbReference>
<evidence type="ECO:0000256" key="3">
    <source>
        <dbReference type="ARBA" id="ARBA00023315"/>
    </source>
</evidence>
<reference evidence="6 7" key="1">
    <citation type="journal article" date="2018" name="Evol. Lett.">
        <title>Horizontal gene cluster transfer increased hallucinogenic mushroom diversity.</title>
        <authorList>
            <person name="Reynolds H.T."/>
            <person name="Vijayakumar V."/>
            <person name="Gluck-Thaler E."/>
            <person name="Korotkin H.B."/>
            <person name="Matheny P.B."/>
            <person name="Slot J.C."/>
        </authorList>
    </citation>
    <scope>NUCLEOTIDE SEQUENCE [LARGE SCALE GENOMIC DNA]</scope>
    <source>
        <strain evidence="6 7">2629</strain>
    </source>
</reference>
<evidence type="ECO:0000259" key="5">
    <source>
        <dbReference type="Pfam" id="PF13302"/>
    </source>
</evidence>
<feature type="compositionally biased region" description="Acidic residues" evidence="4">
    <location>
        <begin position="116"/>
        <end position="127"/>
    </location>
</feature>
<organism evidence="6 7">
    <name type="scientific">Panaeolus cyanescens</name>
    <dbReference type="NCBI Taxonomy" id="181874"/>
    <lineage>
        <taxon>Eukaryota</taxon>
        <taxon>Fungi</taxon>
        <taxon>Dikarya</taxon>
        <taxon>Basidiomycota</taxon>
        <taxon>Agaricomycotina</taxon>
        <taxon>Agaricomycetes</taxon>
        <taxon>Agaricomycetidae</taxon>
        <taxon>Agaricales</taxon>
        <taxon>Agaricineae</taxon>
        <taxon>Galeropsidaceae</taxon>
        <taxon>Panaeolus</taxon>
    </lineage>
</organism>
<sequence>MLSEELRTLTASEPLSLGEEYEMQSQYTPIFSKWQNDPDKLTFIILARKASPLSTSSAQTDSLDATESLTIRPNDPRLQQYQMIGDVNIFLSGPIPIQGSDQTIPQETTDKKNENGAEEEKEDDEEEFHAEAEIMIAEPSFRRKGFAVEALQLMLGYATGQPDAFVVPGQDSAFTPNASLPPSPLNIPPSSLLVKIGDTNHASIKLFQKLGFEIVKRVEVFQEVEMRWQKSL</sequence>
<dbReference type="InterPro" id="IPR039135">
    <property type="entry name" value="NAT9-like"/>
</dbReference>
<dbReference type="FunCoup" id="A0A409W619">
    <property type="interactions" value="199"/>
</dbReference>
<dbReference type="AlphaFoldDB" id="A0A409W619"/>